<keyword evidence="2" id="KW-1185">Reference proteome</keyword>
<gene>
    <name evidence="1" type="ORF">TELCIR_08643</name>
</gene>
<proteinExistence type="predicted"/>
<dbReference type="AlphaFoldDB" id="A0A2G9UJ61"/>
<protein>
    <submittedName>
        <fullName evidence="1">Uncharacterized protein</fullName>
    </submittedName>
</protein>
<organism evidence="1 2">
    <name type="scientific">Teladorsagia circumcincta</name>
    <name type="common">Brown stomach worm</name>
    <name type="synonym">Ostertagia circumcincta</name>
    <dbReference type="NCBI Taxonomy" id="45464"/>
    <lineage>
        <taxon>Eukaryota</taxon>
        <taxon>Metazoa</taxon>
        <taxon>Ecdysozoa</taxon>
        <taxon>Nematoda</taxon>
        <taxon>Chromadorea</taxon>
        <taxon>Rhabditida</taxon>
        <taxon>Rhabditina</taxon>
        <taxon>Rhabditomorpha</taxon>
        <taxon>Strongyloidea</taxon>
        <taxon>Trichostrongylidae</taxon>
        <taxon>Teladorsagia</taxon>
    </lineage>
</organism>
<dbReference type="OrthoDB" id="18718at2759"/>
<dbReference type="Proteomes" id="UP000230423">
    <property type="component" value="Unassembled WGS sequence"/>
</dbReference>
<accession>A0A2G9UJ61</accession>
<reference evidence="1 2" key="1">
    <citation type="submission" date="2015-09" db="EMBL/GenBank/DDBJ databases">
        <title>Draft genome of the parasitic nematode Teladorsagia circumcincta isolate WARC Sus (inbred).</title>
        <authorList>
            <person name="Mitreva M."/>
        </authorList>
    </citation>
    <scope>NUCLEOTIDE SEQUENCE [LARGE SCALE GENOMIC DNA]</scope>
    <source>
        <strain evidence="1 2">S</strain>
    </source>
</reference>
<evidence type="ECO:0000313" key="2">
    <source>
        <dbReference type="Proteomes" id="UP000230423"/>
    </source>
</evidence>
<sequence length="83" mass="9358">MQRVMDKLCTGMNIVPLVKALAVDYLQMASSRFGQEFKDANIAMTEDGELRMVNKAIEAIVYETMQKKPARISTEMKARNTVS</sequence>
<dbReference type="EMBL" id="KZ346619">
    <property type="protein sequence ID" value="PIO69530.1"/>
    <property type="molecule type" value="Genomic_DNA"/>
</dbReference>
<name>A0A2G9UJ61_TELCI</name>
<evidence type="ECO:0000313" key="1">
    <source>
        <dbReference type="EMBL" id="PIO69530.1"/>
    </source>
</evidence>